<feature type="transmembrane region" description="Helical" evidence="2">
    <location>
        <begin position="74"/>
        <end position="95"/>
    </location>
</feature>
<feature type="transmembrane region" description="Helical" evidence="2">
    <location>
        <begin position="101"/>
        <end position="122"/>
    </location>
</feature>
<keyword evidence="4" id="KW-1185">Reference proteome</keyword>
<keyword evidence="2" id="KW-0812">Transmembrane</keyword>
<dbReference type="InterPro" id="IPR009779">
    <property type="entry name" value="SSR3"/>
</dbReference>
<gene>
    <name evidence="3" type="ORF">TRFO_38207</name>
</gene>
<keyword evidence="2" id="KW-0472">Membrane</keyword>
<dbReference type="GeneID" id="94846611"/>
<dbReference type="EMBL" id="MLAK01001230">
    <property type="protein sequence ID" value="OHS95645.1"/>
    <property type="molecule type" value="Genomic_DNA"/>
</dbReference>
<evidence type="ECO:0000313" key="3">
    <source>
        <dbReference type="EMBL" id="OHS95645.1"/>
    </source>
</evidence>
<keyword evidence="2" id="KW-1133">Transmembrane helix</keyword>
<accession>A0A1J4JDX9</accession>
<proteinExistence type="predicted"/>
<dbReference type="Pfam" id="PF07074">
    <property type="entry name" value="TRAP-gamma"/>
    <property type="match status" value="1"/>
</dbReference>
<sequence length="195" mass="21850">MGFSSKHFRIKVHFVLNFSVFQKNFSLKSRKVTKPKHLMSHRKSTQNTSGEDEHDFSDFRPVKKQAGAVAALKYLPFALITSLVSVLLYVAVRGLDLATQIPYVIAGYVAGVVGLVFAYYNVARWVTKQRSIQLKTTYEGSESLWFTLFYNNALYVFFLFLCSHVIFSSVAAQTSLVLTQVVASSIPALLSSFSV</sequence>
<evidence type="ECO:0000256" key="2">
    <source>
        <dbReference type="SAM" id="Phobius"/>
    </source>
</evidence>
<dbReference type="RefSeq" id="XP_068348782.1">
    <property type="nucleotide sequence ID" value="XM_068511907.1"/>
</dbReference>
<dbReference type="VEuPathDB" id="TrichDB:TRFO_38207"/>
<feature type="transmembrane region" description="Helical" evidence="2">
    <location>
        <begin position="143"/>
        <end position="167"/>
    </location>
</feature>
<reference evidence="3" key="1">
    <citation type="submission" date="2016-10" db="EMBL/GenBank/DDBJ databases">
        <authorList>
            <person name="Benchimol M."/>
            <person name="Almeida L.G."/>
            <person name="Vasconcelos A.T."/>
            <person name="Perreira-Neves A."/>
            <person name="Rosa I.A."/>
            <person name="Tasca T."/>
            <person name="Bogo M.R."/>
            <person name="de Souza W."/>
        </authorList>
    </citation>
    <scope>NUCLEOTIDE SEQUENCE [LARGE SCALE GENOMIC DNA]</scope>
    <source>
        <strain evidence="3">K</strain>
    </source>
</reference>
<dbReference type="GO" id="GO:0006614">
    <property type="term" value="P:SRP-dependent cotranslational protein targeting to membrane"/>
    <property type="evidence" value="ECO:0007669"/>
    <property type="project" value="InterPro"/>
</dbReference>
<evidence type="ECO:0000313" key="4">
    <source>
        <dbReference type="Proteomes" id="UP000179807"/>
    </source>
</evidence>
<feature type="region of interest" description="Disordered" evidence="1">
    <location>
        <begin position="36"/>
        <end position="56"/>
    </location>
</feature>
<comment type="caution">
    <text evidence="3">The sequence shown here is derived from an EMBL/GenBank/DDBJ whole genome shotgun (WGS) entry which is preliminary data.</text>
</comment>
<dbReference type="OrthoDB" id="10059529at2759"/>
<evidence type="ECO:0000256" key="1">
    <source>
        <dbReference type="SAM" id="MobiDB-lite"/>
    </source>
</evidence>
<dbReference type="AlphaFoldDB" id="A0A1J4JDX9"/>
<dbReference type="GO" id="GO:0016020">
    <property type="term" value="C:membrane"/>
    <property type="evidence" value="ECO:0007669"/>
    <property type="project" value="InterPro"/>
</dbReference>
<protein>
    <submittedName>
        <fullName evidence="3">Uncharacterized protein</fullName>
    </submittedName>
</protein>
<organism evidence="3 4">
    <name type="scientific">Tritrichomonas foetus</name>
    <dbReference type="NCBI Taxonomy" id="1144522"/>
    <lineage>
        <taxon>Eukaryota</taxon>
        <taxon>Metamonada</taxon>
        <taxon>Parabasalia</taxon>
        <taxon>Tritrichomonadida</taxon>
        <taxon>Tritrichomonadidae</taxon>
        <taxon>Tritrichomonas</taxon>
    </lineage>
</organism>
<dbReference type="Proteomes" id="UP000179807">
    <property type="component" value="Unassembled WGS sequence"/>
</dbReference>
<name>A0A1J4JDX9_9EUKA</name>